<dbReference type="PROSITE" id="PS01124">
    <property type="entry name" value="HTH_ARAC_FAMILY_2"/>
    <property type="match status" value="1"/>
</dbReference>
<keyword evidence="4" id="KW-0805">Transcription regulation</keyword>
<feature type="domain" description="Response regulatory" evidence="10">
    <location>
        <begin position="1080"/>
        <end position="1195"/>
    </location>
</feature>
<reference evidence="11" key="1">
    <citation type="submission" date="2022-10" db="EMBL/GenBank/DDBJ databases">
        <title>Chitinophaga sp. nov., isolated from soil.</title>
        <authorList>
            <person name="Jeon C.O."/>
        </authorList>
    </citation>
    <scope>NUCLEOTIDE SEQUENCE</scope>
    <source>
        <strain evidence="11">R8</strain>
    </source>
</reference>
<evidence type="ECO:0000256" key="5">
    <source>
        <dbReference type="ARBA" id="ARBA00023125"/>
    </source>
</evidence>
<dbReference type="SMART" id="SM00342">
    <property type="entry name" value="HTH_ARAC"/>
    <property type="match status" value="1"/>
</dbReference>
<keyword evidence="6" id="KW-0804">Transcription</keyword>
<organism evidence="11 12">
    <name type="scientific">Chitinophaga horti</name>
    <dbReference type="NCBI Taxonomy" id="2920382"/>
    <lineage>
        <taxon>Bacteria</taxon>
        <taxon>Pseudomonadati</taxon>
        <taxon>Bacteroidota</taxon>
        <taxon>Chitinophagia</taxon>
        <taxon>Chitinophagales</taxon>
        <taxon>Chitinophagaceae</taxon>
        <taxon>Chitinophaga</taxon>
    </lineage>
</organism>
<dbReference type="InterPro" id="IPR015943">
    <property type="entry name" value="WD40/YVTN_repeat-like_dom_sf"/>
</dbReference>
<keyword evidence="12" id="KW-1185">Reference proteome</keyword>
<evidence type="ECO:0000256" key="1">
    <source>
        <dbReference type="ARBA" id="ARBA00000085"/>
    </source>
</evidence>
<dbReference type="Pfam" id="PF07494">
    <property type="entry name" value="Reg_prop"/>
    <property type="match status" value="4"/>
</dbReference>
<dbReference type="SMART" id="SM00448">
    <property type="entry name" value="REC"/>
    <property type="match status" value="1"/>
</dbReference>
<dbReference type="SUPFAM" id="SSF52172">
    <property type="entry name" value="CheY-like"/>
    <property type="match status" value="1"/>
</dbReference>
<protein>
    <recommendedName>
        <fullName evidence="2">histidine kinase</fullName>
        <ecNumber evidence="2">2.7.13.3</ecNumber>
    </recommendedName>
</protein>
<evidence type="ECO:0000313" key="12">
    <source>
        <dbReference type="Proteomes" id="UP001162741"/>
    </source>
</evidence>
<dbReference type="RefSeq" id="WP_264283510.1">
    <property type="nucleotide sequence ID" value="NZ_CP107006.1"/>
</dbReference>
<evidence type="ECO:0000256" key="7">
    <source>
        <dbReference type="PROSITE-ProRule" id="PRU00169"/>
    </source>
</evidence>
<dbReference type="CDD" id="cd00082">
    <property type="entry name" value="HisKA"/>
    <property type="match status" value="1"/>
</dbReference>
<evidence type="ECO:0000256" key="4">
    <source>
        <dbReference type="ARBA" id="ARBA00023015"/>
    </source>
</evidence>
<evidence type="ECO:0000259" key="10">
    <source>
        <dbReference type="PROSITE" id="PS50110"/>
    </source>
</evidence>
<dbReference type="EMBL" id="CP107006">
    <property type="protein sequence ID" value="UYQ95834.1"/>
    <property type="molecule type" value="Genomic_DNA"/>
</dbReference>
<feature type="domain" description="Histidine kinase" evidence="9">
    <location>
        <begin position="820"/>
        <end position="1032"/>
    </location>
</feature>
<dbReference type="Gene3D" id="2.60.40.10">
    <property type="entry name" value="Immunoglobulins"/>
    <property type="match status" value="1"/>
</dbReference>
<evidence type="ECO:0000256" key="6">
    <source>
        <dbReference type="ARBA" id="ARBA00023163"/>
    </source>
</evidence>
<dbReference type="SUPFAM" id="SSF63829">
    <property type="entry name" value="Calcium-dependent phosphotriesterase"/>
    <property type="match status" value="3"/>
</dbReference>
<dbReference type="Gene3D" id="3.40.50.2300">
    <property type="match status" value="1"/>
</dbReference>
<evidence type="ECO:0000313" key="11">
    <source>
        <dbReference type="EMBL" id="UYQ95834.1"/>
    </source>
</evidence>
<dbReference type="Gene3D" id="3.30.565.10">
    <property type="entry name" value="Histidine kinase-like ATPase, C-terminal domain"/>
    <property type="match status" value="1"/>
</dbReference>
<dbReference type="Gene3D" id="1.10.287.130">
    <property type="match status" value="1"/>
</dbReference>
<evidence type="ECO:0000256" key="2">
    <source>
        <dbReference type="ARBA" id="ARBA00012438"/>
    </source>
</evidence>
<keyword evidence="5" id="KW-0238">DNA-binding</keyword>
<dbReference type="InterPro" id="IPR011006">
    <property type="entry name" value="CheY-like_superfamily"/>
</dbReference>
<dbReference type="SUPFAM" id="SSF46689">
    <property type="entry name" value="Homeodomain-like"/>
    <property type="match status" value="1"/>
</dbReference>
<dbReference type="InterPro" id="IPR011123">
    <property type="entry name" value="Y_Y_Y"/>
</dbReference>
<dbReference type="SUPFAM" id="SSF55874">
    <property type="entry name" value="ATPase domain of HSP90 chaperone/DNA topoisomerase II/histidine kinase"/>
    <property type="match status" value="1"/>
</dbReference>
<dbReference type="EC" id="2.7.13.3" evidence="2"/>
<dbReference type="CDD" id="cd17574">
    <property type="entry name" value="REC_OmpR"/>
    <property type="match status" value="1"/>
</dbReference>
<dbReference type="PROSITE" id="PS50109">
    <property type="entry name" value="HIS_KIN"/>
    <property type="match status" value="1"/>
</dbReference>
<gene>
    <name evidence="11" type="ORF">MKQ68_12055</name>
</gene>
<dbReference type="InterPro" id="IPR004358">
    <property type="entry name" value="Sig_transdc_His_kin-like_C"/>
</dbReference>
<dbReference type="Proteomes" id="UP001162741">
    <property type="component" value="Chromosome"/>
</dbReference>
<dbReference type="SUPFAM" id="SSF47384">
    <property type="entry name" value="Homodimeric domain of signal transducing histidine kinase"/>
    <property type="match status" value="1"/>
</dbReference>
<dbReference type="InterPro" id="IPR003661">
    <property type="entry name" value="HisK_dim/P_dom"/>
</dbReference>
<dbReference type="Gene3D" id="2.130.10.10">
    <property type="entry name" value="YVTN repeat-like/Quinoprotein amine dehydrogenase"/>
    <property type="match status" value="2"/>
</dbReference>
<accession>A0ABY6JC05</accession>
<evidence type="ECO:0000259" key="9">
    <source>
        <dbReference type="PROSITE" id="PS50109"/>
    </source>
</evidence>
<dbReference type="InterPro" id="IPR013783">
    <property type="entry name" value="Ig-like_fold"/>
</dbReference>
<dbReference type="InterPro" id="IPR036890">
    <property type="entry name" value="HATPase_C_sf"/>
</dbReference>
<dbReference type="InterPro" id="IPR005467">
    <property type="entry name" value="His_kinase_dom"/>
</dbReference>
<keyword evidence="3 7" id="KW-0597">Phosphoprotein</keyword>
<dbReference type="Pfam" id="PF00072">
    <property type="entry name" value="Response_reg"/>
    <property type="match status" value="1"/>
</dbReference>
<sequence length="1344" mass="151557">MRKIVLTATLFFVYVMLSVAGELPVRYLGIQQGLSNNAITTIYQDAHGFMWIGTYDGLNRYDGYNFRIYRNVIGDSTSLSTNNVYCLEGDSMRRTWVGTQNGLNVFDPRTGHFSMPVFQSLKVKQQPLFGEISALKTINDNLLLAGSQRSGLVVFGKDGKGRQIALPGGEGSYHVHAIEYDRQRNKIWVFVQNYGLYTYDAATHRLTLASNNIRRANCMKADPAGNLWIGTEADLALYDPARNVVTHDFMPVKSPVIGLCFDRKNVLWIGCDGAGAYKLAPGAKQAIAFRGEGATGPINSNAVYAVYADRDDRMWIGTLRGGLNIIEPRPIPFEWVRYEGKTGRIVENFILSFCQDGNSLYIGTDGAGLRNWNMDDNTYTEYRYDPKNTSALSSNFITNLVKDDQGDIWISTWFGGISRLKHHNKQFERYTLFNPNTGREENNTWTVYQDHRKTIWAGATNEGCLYRYNPVQNKFELFDAAIMNLQSIAEDSKGVLWGGNYNALIRIDRGKKQHQFYSINQPVRAIHETRKGEFWLGTQGAGLLLFDRSTGKYKQYTTADGLPSNTVLRMLEDRQGNLWLSTYNGLARFNPVTKMVDHYSQEDGLQSNQFSFNAACALSSGRFVFGGINGFNIFNPDSVFSEETHPPLFLNHIKVGDRPIEAYPEYITERNRESVKHITLPFNQAVLSLDFVALDYSGADKIRYACLLEGWDKGWNYLEESRTASYARLQEGNYLFKVKVSQPGKGWSADTVLLRVTVLPPWYRSWWAYTIYLALIFGSIYAYVKYTRRQERLKYEIRLAHLENQKEKEHAERKLSFFTNISHEFRTPLSLIINPLRSRLDKAPDLDLTVAYRNARRLLSLVDQLLLFRQADSGADGLKVSRFNIIGLCDEVYQCFIQQAAARKIDYQFRSPGREVPVQADYEKIEIALFNLLSNAFKFTPDGGAISLVLEEEGSEHISIRVSDTGCGIAEADQSSVFAKFSRTGSASTQKTGFGIGLYLVKHFVESHQGRVLLRSLPGKGADFTIVLPRLAGEVIAEVHAPQSGTLLQELAEDAPAPVTAPDLPEDGRVASEIVTDRKSVLVIDDDREIREYLQRLFSDKYHVMTAADGLEGFQTASSQLPDLIVSDVNMEGLDGVQLCRQVKASPVLGHIPVILLTAASSSDSRLEGVEGGADDYMTKPFDSQLLLARVETILKNRNLVQQFFFDSITLQQSTVKVPAAYQEFLQQAIQVVEANLETEDFTIQKFCKEMGMSRSSVYAKIKHVSAQSPNAFIRSIRIRRAAVLMLRENMNVNQAAFQVGIADARYFREQFVKLFGITPSAYIKKYRQSFNLDLNLLRPEGEK</sequence>
<dbReference type="Pfam" id="PF00512">
    <property type="entry name" value="HisKA"/>
    <property type="match status" value="1"/>
</dbReference>
<comment type="catalytic activity">
    <reaction evidence="1">
        <text>ATP + protein L-histidine = ADP + protein N-phospho-L-histidine.</text>
        <dbReference type="EC" id="2.7.13.3"/>
    </reaction>
</comment>
<feature type="modified residue" description="4-aspartylphosphate" evidence="7">
    <location>
        <position position="1128"/>
    </location>
</feature>
<dbReference type="Pfam" id="PF12833">
    <property type="entry name" value="HTH_18"/>
    <property type="match status" value="1"/>
</dbReference>
<dbReference type="InterPro" id="IPR009057">
    <property type="entry name" value="Homeodomain-like_sf"/>
</dbReference>
<name>A0ABY6JC05_9BACT</name>
<dbReference type="PRINTS" id="PR00344">
    <property type="entry name" value="BCTRLSENSOR"/>
</dbReference>
<feature type="domain" description="HTH araC/xylS-type" evidence="8">
    <location>
        <begin position="1227"/>
        <end position="1326"/>
    </location>
</feature>
<dbReference type="InterPro" id="IPR036097">
    <property type="entry name" value="HisK_dim/P_sf"/>
</dbReference>
<dbReference type="InterPro" id="IPR011110">
    <property type="entry name" value="Reg_prop"/>
</dbReference>
<dbReference type="InterPro" id="IPR001789">
    <property type="entry name" value="Sig_transdc_resp-reg_receiver"/>
</dbReference>
<evidence type="ECO:0000256" key="3">
    <source>
        <dbReference type="ARBA" id="ARBA00022553"/>
    </source>
</evidence>
<proteinExistence type="predicted"/>
<dbReference type="SMART" id="SM00387">
    <property type="entry name" value="HATPase_c"/>
    <property type="match status" value="1"/>
</dbReference>
<dbReference type="PROSITE" id="PS00041">
    <property type="entry name" value="HTH_ARAC_FAMILY_1"/>
    <property type="match status" value="1"/>
</dbReference>
<dbReference type="Pfam" id="PF02518">
    <property type="entry name" value="HATPase_c"/>
    <property type="match status" value="1"/>
</dbReference>
<dbReference type="PANTHER" id="PTHR43547">
    <property type="entry name" value="TWO-COMPONENT HISTIDINE KINASE"/>
    <property type="match status" value="1"/>
</dbReference>
<dbReference type="PROSITE" id="PS50110">
    <property type="entry name" value="RESPONSE_REGULATORY"/>
    <property type="match status" value="1"/>
</dbReference>
<dbReference type="SMART" id="SM00388">
    <property type="entry name" value="HisKA"/>
    <property type="match status" value="1"/>
</dbReference>
<dbReference type="InterPro" id="IPR003594">
    <property type="entry name" value="HATPase_dom"/>
</dbReference>
<evidence type="ECO:0000259" key="8">
    <source>
        <dbReference type="PROSITE" id="PS01124"/>
    </source>
</evidence>
<dbReference type="InterPro" id="IPR018062">
    <property type="entry name" value="HTH_AraC-typ_CS"/>
</dbReference>
<dbReference type="InterPro" id="IPR018060">
    <property type="entry name" value="HTH_AraC"/>
</dbReference>
<dbReference type="Gene3D" id="1.10.10.60">
    <property type="entry name" value="Homeodomain-like"/>
    <property type="match status" value="1"/>
</dbReference>
<dbReference type="PANTHER" id="PTHR43547:SF2">
    <property type="entry name" value="HYBRID SIGNAL TRANSDUCTION HISTIDINE KINASE C"/>
    <property type="match status" value="1"/>
</dbReference>
<dbReference type="Pfam" id="PF07495">
    <property type="entry name" value="Y_Y_Y"/>
    <property type="match status" value="1"/>
</dbReference>